<dbReference type="RefSeq" id="WP_108688386.1">
    <property type="nucleotide sequence ID" value="NZ_QCYK01000003.1"/>
</dbReference>
<keyword evidence="5 12" id="KW-0235">DNA replication</keyword>
<evidence type="ECO:0000259" key="16">
    <source>
        <dbReference type="PROSITE" id="PS50880"/>
    </source>
</evidence>
<keyword evidence="10 12" id="KW-0238">DNA-binding</keyword>
<keyword evidence="6 12" id="KW-0479">Metal-binding</keyword>
<evidence type="ECO:0000256" key="12">
    <source>
        <dbReference type="HAMAP-Rule" id="MF_00974"/>
    </source>
</evidence>
<evidence type="ECO:0000256" key="10">
    <source>
        <dbReference type="ARBA" id="ARBA00023125"/>
    </source>
</evidence>
<keyword evidence="9" id="KW-0460">Magnesium</keyword>
<dbReference type="InterPro" id="IPR013264">
    <property type="entry name" value="DNAG_N"/>
</dbReference>
<dbReference type="EC" id="2.7.7.101" evidence="12"/>
<feature type="coiled-coil region" evidence="15">
    <location>
        <begin position="613"/>
        <end position="643"/>
    </location>
</feature>
<feature type="zinc finger region" description="CHC2-type" evidence="12 14">
    <location>
        <begin position="37"/>
        <end position="61"/>
    </location>
</feature>
<dbReference type="InterPro" id="IPR002694">
    <property type="entry name" value="Znf_CHC2"/>
</dbReference>
<evidence type="ECO:0000256" key="1">
    <source>
        <dbReference type="ARBA" id="ARBA00022478"/>
    </source>
</evidence>
<dbReference type="GO" id="GO:1990077">
    <property type="term" value="C:primosome complex"/>
    <property type="evidence" value="ECO:0007669"/>
    <property type="project" value="UniProtKB-KW"/>
</dbReference>
<dbReference type="GO" id="GO:0003677">
    <property type="term" value="F:DNA binding"/>
    <property type="evidence" value="ECO:0007669"/>
    <property type="project" value="UniProtKB-KW"/>
</dbReference>
<name>A0A2T7BC98_9BACT</name>
<keyword evidence="11 12" id="KW-0804">Transcription</keyword>
<dbReference type="GO" id="GO:0000428">
    <property type="term" value="C:DNA-directed RNA polymerase complex"/>
    <property type="evidence" value="ECO:0007669"/>
    <property type="project" value="UniProtKB-KW"/>
</dbReference>
<keyword evidence="8 12" id="KW-0862">Zinc</keyword>
<comment type="subunit">
    <text evidence="12">Monomer. Interacts with DnaB.</text>
</comment>
<comment type="catalytic activity">
    <reaction evidence="12">
        <text>ssDNA + n NTP = ssDNA/pppN(pN)n-1 hybrid + (n-1) diphosphate.</text>
        <dbReference type="EC" id="2.7.7.101"/>
    </reaction>
</comment>
<organism evidence="17 18">
    <name type="scientific">Chitinophaga parva</name>
    <dbReference type="NCBI Taxonomy" id="2169414"/>
    <lineage>
        <taxon>Bacteria</taxon>
        <taxon>Pseudomonadati</taxon>
        <taxon>Bacteroidota</taxon>
        <taxon>Chitinophagia</taxon>
        <taxon>Chitinophagales</taxon>
        <taxon>Chitinophagaceae</taxon>
        <taxon>Chitinophaga</taxon>
    </lineage>
</organism>
<dbReference type="OrthoDB" id="9803773at2"/>
<dbReference type="SUPFAM" id="SSF57783">
    <property type="entry name" value="Zinc beta-ribbon"/>
    <property type="match status" value="1"/>
</dbReference>
<comment type="domain">
    <text evidence="12">Contains an N-terminal zinc-binding domain, a central core domain that contains the primase activity, and a C-terminal DnaB-binding domain.</text>
</comment>
<evidence type="ECO:0000256" key="6">
    <source>
        <dbReference type="ARBA" id="ARBA00022723"/>
    </source>
</evidence>
<dbReference type="Pfam" id="PF08275">
    <property type="entry name" value="DNAG_N"/>
    <property type="match status" value="1"/>
</dbReference>
<sequence>MISQQTIQQILSRIDIVEIVGSFVKLKKRGANYLGNCPFHNEKSPSFTVSPSKEIYKCFGCGASGNTISFLMEHEKYSYVEALKWLAQKYNVTIEEKEVSPEVRAQMQIADSLFIINNFAREYFTKTLFETEEGRNVGLSYFEERGFSEEIIQKFQLGYCANEKDTFVKTALSKGYNLEYLQKTGLVSIRYEQPVDNYRGRVIFPIHNQSGKVLGFGARILVKSDRAPKYINSPENDIYVKHKVLYGTYFARHAIDKLNECLLVEGYTDVISLHQAGIENVVASSGTSLTQDQLRLIKKYTKNLTILYDGDAAGVKAALRGLDMAIEEGLNVKVVLIPDNEDPDSYVRKIGAPAFREFVAENKQDFILFKLQVSMRDAGADTQRKSQLVNEIAETIARIDKLEDFTKQQDYIRQCSQLLKIDEEGLVNLVNKYIRERMSKREQQFNQQNNKAGNFEGGDDDLPPEALAAMAEMEGADMGGAPATDYFNKDDKQERELVKILLRFGDKAFNDDNPTVADYIFHLPYDFESLANGEFVKKILREYKHFYDEGSLPDKKWFLYHEDPDISKQTTSILEDKEADLSPAWAEKFEIKTVYGDNAYLRDTISTTNYLILRKIKKMILENQQEMQAAKDAETQIACLQLQQHLKKLEQELTQGLGTVIFR</sequence>
<evidence type="ECO:0000256" key="14">
    <source>
        <dbReference type="PIRSR" id="PIRSR002811-1"/>
    </source>
</evidence>
<dbReference type="GO" id="GO:0008270">
    <property type="term" value="F:zinc ion binding"/>
    <property type="evidence" value="ECO:0007669"/>
    <property type="project" value="UniProtKB-UniRule"/>
</dbReference>
<reference evidence="17 18" key="1">
    <citation type="submission" date="2018-04" db="EMBL/GenBank/DDBJ databases">
        <title>Chitinophaga fuyangensis sp. nov., isolated from soil in a chemical factory.</title>
        <authorList>
            <person name="Chen K."/>
        </authorList>
    </citation>
    <scope>NUCLEOTIDE SEQUENCE [LARGE SCALE GENOMIC DNA]</scope>
    <source>
        <strain evidence="17 18">LY-1</strain>
    </source>
</reference>
<evidence type="ECO:0000256" key="15">
    <source>
        <dbReference type="SAM" id="Coils"/>
    </source>
</evidence>
<dbReference type="NCBIfam" id="TIGR01391">
    <property type="entry name" value="dnaG"/>
    <property type="match status" value="1"/>
</dbReference>
<dbReference type="Gene3D" id="3.40.1360.10">
    <property type="match status" value="1"/>
</dbReference>
<dbReference type="Proteomes" id="UP000244450">
    <property type="component" value="Unassembled WGS sequence"/>
</dbReference>
<evidence type="ECO:0000256" key="11">
    <source>
        <dbReference type="ARBA" id="ARBA00023163"/>
    </source>
</evidence>
<keyword evidence="1 12" id="KW-0240">DNA-directed RNA polymerase</keyword>
<dbReference type="InterPro" id="IPR006171">
    <property type="entry name" value="TOPRIM_dom"/>
</dbReference>
<dbReference type="Pfam" id="PF13155">
    <property type="entry name" value="Toprim_2"/>
    <property type="match status" value="1"/>
</dbReference>
<dbReference type="InterPro" id="IPR030846">
    <property type="entry name" value="DnaG_bac"/>
</dbReference>
<protein>
    <recommendedName>
        <fullName evidence="12 13">DNA primase</fullName>
        <ecNumber evidence="12">2.7.7.101</ecNumber>
    </recommendedName>
</protein>
<dbReference type="SMART" id="SM00400">
    <property type="entry name" value="ZnF_CHCC"/>
    <property type="match status" value="1"/>
</dbReference>
<dbReference type="InterPro" id="IPR037068">
    <property type="entry name" value="DNA_primase_core_N_sf"/>
</dbReference>
<evidence type="ECO:0000256" key="7">
    <source>
        <dbReference type="ARBA" id="ARBA00022771"/>
    </source>
</evidence>
<dbReference type="GO" id="GO:0006269">
    <property type="term" value="P:DNA replication, synthesis of primer"/>
    <property type="evidence" value="ECO:0007669"/>
    <property type="project" value="UniProtKB-UniRule"/>
</dbReference>
<keyword evidence="7 12" id="KW-0863">Zinc-finger</keyword>
<evidence type="ECO:0000256" key="4">
    <source>
        <dbReference type="ARBA" id="ARBA00022695"/>
    </source>
</evidence>
<dbReference type="Pfam" id="PF01807">
    <property type="entry name" value="Zn_ribbon_DnaG"/>
    <property type="match status" value="1"/>
</dbReference>
<dbReference type="PANTHER" id="PTHR30313:SF2">
    <property type="entry name" value="DNA PRIMASE"/>
    <property type="match status" value="1"/>
</dbReference>
<keyword evidence="2 12" id="KW-0639">Primosome</keyword>
<dbReference type="SMART" id="SM00493">
    <property type="entry name" value="TOPRIM"/>
    <property type="match status" value="1"/>
</dbReference>
<evidence type="ECO:0000256" key="9">
    <source>
        <dbReference type="ARBA" id="ARBA00022842"/>
    </source>
</evidence>
<dbReference type="SUPFAM" id="SSF56731">
    <property type="entry name" value="DNA primase core"/>
    <property type="match status" value="1"/>
</dbReference>
<gene>
    <name evidence="12 17" type="primary">dnaG</name>
    <name evidence="17" type="ORF">DCC81_19600</name>
</gene>
<dbReference type="HAMAP" id="MF_00974">
    <property type="entry name" value="DNA_primase_DnaG"/>
    <property type="match status" value="1"/>
</dbReference>
<dbReference type="InterPro" id="IPR050219">
    <property type="entry name" value="DnaG_primase"/>
</dbReference>
<dbReference type="PANTHER" id="PTHR30313">
    <property type="entry name" value="DNA PRIMASE"/>
    <property type="match status" value="1"/>
</dbReference>
<comment type="cofactor">
    <cofactor evidence="12 13 14">
        <name>Zn(2+)</name>
        <dbReference type="ChEBI" id="CHEBI:29105"/>
    </cofactor>
    <text evidence="12 13 14">Binds 1 zinc ion per monomer.</text>
</comment>
<dbReference type="InterPro" id="IPR034151">
    <property type="entry name" value="TOPRIM_DnaG_bac"/>
</dbReference>
<dbReference type="InterPro" id="IPR006295">
    <property type="entry name" value="DNA_primase_DnaG"/>
</dbReference>
<dbReference type="FunFam" id="3.40.1360.10:FF:000002">
    <property type="entry name" value="DNA primase"/>
    <property type="match status" value="1"/>
</dbReference>
<comment type="function">
    <text evidence="12 13">RNA polymerase that catalyzes the synthesis of short RNA molecules used as primers for DNA polymerase during DNA replication.</text>
</comment>
<dbReference type="PROSITE" id="PS50880">
    <property type="entry name" value="TOPRIM"/>
    <property type="match status" value="1"/>
</dbReference>
<dbReference type="EMBL" id="QCYK01000003">
    <property type="protein sequence ID" value="PUZ22640.1"/>
    <property type="molecule type" value="Genomic_DNA"/>
</dbReference>
<evidence type="ECO:0000256" key="5">
    <source>
        <dbReference type="ARBA" id="ARBA00022705"/>
    </source>
</evidence>
<comment type="similarity">
    <text evidence="12 13">Belongs to the DnaG primase family.</text>
</comment>
<evidence type="ECO:0000256" key="2">
    <source>
        <dbReference type="ARBA" id="ARBA00022515"/>
    </source>
</evidence>
<keyword evidence="18" id="KW-1185">Reference proteome</keyword>
<dbReference type="PIRSF" id="PIRSF002811">
    <property type="entry name" value="DnaG"/>
    <property type="match status" value="1"/>
</dbReference>
<dbReference type="GO" id="GO:0005737">
    <property type="term" value="C:cytoplasm"/>
    <property type="evidence" value="ECO:0007669"/>
    <property type="project" value="TreeGrafter"/>
</dbReference>
<dbReference type="Gene3D" id="3.90.980.10">
    <property type="entry name" value="DNA primase, catalytic core, N-terminal domain"/>
    <property type="match status" value="1"/>
</dbReference>
<evidence type="ECO:0000256" key="8">
    <source>
        <dbReference type="ARBA" id="ARBA00022833"/>
    </source>
</evidence>
<dbReference type="GO" id="GO:0003899">
    <property type="term" value="F:DNA-directed RNA polymerase activity"/>
    <property type="evidence" value="ECO:0007669"/>
    <property type="project" value="UniProtKB-UniRule"/>
</dbReference>
<evidence type="ECO:0000313" key="18">
    <source>
        <dbReference type="Proteomes" id="UP000244450"/>
    </source>
</evidence>
<evidence type="ECO:0000313" key="17">
    <source>
        <dbReference type="EMBL" id="PUZ22640.1"/>
    </source>
</evidence>
<dbReference type="Gene3D" id="3.90.580.10">
    <property type="entry name" value="Zinc finger, CHC2-type domain"/>
    <property type="match status" value="1"/>
</dbReference>
<feature type="domain" description="Toprim" evidence="16">
    <location>
        <begin position="259"/>
        <end position="340"/>
    </location>
</feature>
<comment type="caution">
    <text evidence="17">The sequence shown here is derived from an EMBL/GenBank/DDBJ whole genome shotgun (WGS) entry which is preliminary data.</text>
</comment>
<dbReference type="CDD" id="cd03364">
    <property type="entry name" value="TOPRIM_DnaG_primases"/>
    <property type="match status" value="1"/>
</dbReference>
<evidence type="ECO:0000256" key="13">
    <source>
        <dbReference type="PIRNR" id="PIRNR002811"/>
    </source>
</evidence>
<dbReference type="InterPro" id="IPR036977">
    <property type="entry name" value="DNA_primase_Znf_CHC2"/>
</dbReference>
<dbReference type="FunFam" id="3.90.580.10:FF:000001">
    <property type="entry name" value="DNA primase"/>
    <property type="match status" value="1"/>
</dbReference>
<dbReference type="AlphaFoldDB" id="A0A2T7BC98"/>
<evidence type="ECO:0000256" key="3">
    <source>
        <dbReference type="ARBA" id="ARBA00022679"/>
    </source>
</evidence>
<accession>A0A2T7BC98</accession>
<keyword evidence="15" id="KW-0175">Coiled coil</keyword>
<keyword evidence="4 12" id="KW-0548">Nucleotidyltransferase</keyword>
<proteinExistence type="inferred from homology"/>
<keyword evidence="3 12" id="KW-0808">Transferase</keyword>